<dbReference type="InterPro" id="IPR050390">
    <property type="entry name" value="C5-Methyltransferase"/>
</dbReference>
<dbReference type="GO" id="GO:0003886">
    <property type="term" value="F:DNA (cytosine-5-)-methyltransferase activity"/>
    <property type="evidence" value="ECO:0007669"/>
    <property type="project" value="UniProtKB-EC"/>
</dbReference>
<feature type="region of interest" description="Disordered" evidence="5">
    <location>
        <begin position="205"/>
        <end position="225"/>
    </location>
</feature>
<dbReference type="Gene3D" id="3.90.120.10">
    <property type="entry name" value="DNA Methylase, subunit A, domain 2"/>
    <property type="match status" value="1"/>
</dbReference>
<name>A0A1H8U250_9EURY</name>
<keyword evidence="4" id="KW-0949">S-adenosyl-L-methionine</keyword>
<keyword evidence="2 6" id="KW-0489">Methyltransferase</keyword>
<accession>A0A1H8U250</accession>
<reference evidence="7" key="1">
    <citation type="submission" date="2016-10" db="EMBL/GenBank/DDBJ databases">
        <authorList>
            <person name="Varghese N."/>
            <person name="Submissions S."/>
        </authorList>
    </citation>
    <scope>NUCLEOTIDE SEQUENCE [LARGE SCALE GENOMIC DNA]</scope>
    <source>
        <strain evidence="7">IBRC-M 10043</strain>
    </source>
</reference>
<dbReference type="RefSeq" id="WP_092663238.1">
    <property type="nucleotide sequence ID" value="NZ_FOCX01000025.1"/>
</dbReference>
<sequence>MTESSDNTIRVVDLFCGGGGLSWGLVEGIKEEAVDAPEPTRELLEDRIDLVGINHDEKALETHAANHSWARHFHDEVQNVKPREIFDDPNPDVKILSGGIECTHWSAARGSKPADKQKRMPAWDVLTFIQKLQPEIVLFENVKEFASWGPLEADGTPSRNGETFSAWVDSIHAHGYSVDWKVLNAADYGDATSRERLFIVARRDGKPTFPDPTHSEDGHGDTKPWRTASEIIDWDDPGQSIWERGVSNNKKPLKHTTMSRVAEGLRRYCDDSLEPFADFLDGITRDEVRELQDRPVPAANAGEVMEQRCEPFLVKYYGTSTAKPVDSPLDTITAGGEKFALATPYVLGQHSNSVARAVDESPLPTIATRGAVSLLNADPFILGQHSGAAPRKASEKPVNTVTTTGALQMLNPDPFVLPRNGRQRGLHSNPGYNPGEEPLHTVTAKNHDGHLVESYLVPFYSERAGQRPRTHDLDDPLPTVTATGSQPGLIQPFIDEFYGQGSPNPINEPLPTVTTKDRFALVIPECYPFGIDIRYRMLKPEELAGAQGFPSDYEFVGNKTETTAQIGNAVPVSLAKALCKHLLTSHDPTLFSFTDSDTPSAGTTPGENAGNGRANSDD</sequence>
<dbReference type="Pfam" id="PF00145">
    <property type="entry name" value="DNA_methylase"/>
    <property type="match status" value="2"/>
</dbReference>
<proteinExistence type="predicted"/>
<evidence type="ECO:0000256" key="5">
    <source>
        <dbReference type="SAM" id="MobiDB-lite"/>
    </source>
</evidence>
<dbReference type="EMBL" id="FOCX01000025">
    <property type="protein sequence ID" value="SEO97195.1"/>
    <property type="molecule type" value="Genomic_DNA"/>
</dbReference>
<dbReference type="SUPFAM" id="SSF53335">
    <property type="entry name" value="S-adenosyl-L-methionine-dependent methyltransferases"/>
    <property type="match status" value="1"/>
</dbReference>
<feature type="region of interest" description="Disordered" evidence="5">
    <location>
        <begin position="592"/>
        <end position="618"/>
    </location>
</feature>
<dbReference type="PANTHER" id="PTHR10629">
    <property type="entry name" value="CYTOSINE-SPECIFIC METHYLTRANSFERASE"/>
    <property type="match status" value="1"/>
</dbReference>
<evidence type="ECO:0000256" key="1">
    <source>
        <dbReference type="ARBA" id="ARBA00011975"/>
    </source>
</evidence>
<organism evidence="6 7">
    <name type="scientific">Halorientalis persicus</name>
    <dbReference type="NCBI Taxonomy" id="1367881"/>
    <lineage>
        <taxon>Archaea</taxon>
        <taxon>Methanobacteriati</taxon>
        <taxon>Methanobacteriota</taxon>
        <taxon>Stenosarchaea group</taxon>
        <taxon>Halobacteria</taxon>
        <taxon>Halobacteriales</taxon>
        <taxon>Haloarculaceae</taxon>
        <taxon>Halorientalis</taxon>
    </lineage>
</organism>
<dbReference type="PROSITE" id="PS51679">
    <property type="entry name" value="SAM_MT_C5"/>
    <property type="match status" value="1"/>
</dbReference>
<protein>
    <recommendedName>
        <fullName evidence="1">DNA (cytosine-5-)-methyltransferase</fullName>
        <ecNumber evidence="1">2.1.1.37</ecNumber>
    </recommendedName>
</protein>
<dbReference type="InterPro" id="IPR001525">
    <property type="entry name" value="C5_MeTfrase"/>
</dbReference>
<feature type="compositionally biased region" description="Polar residues" evidence="5">
    <location>
        <begin position="592"/>
        <end position="606"/>
    </location>
</feature>
<dbReference type="InterPro" id="IPR029063">
    <property type="entry name" value="SAM-dependent_MTases_sf"/>
</dbReference>
<dbReference type="Gene3D" id="3.40.50.150">
    <property type="entry name" value="Vaccinia Virus protein VP39"/>
    <property type="match status" value="1"/>
</dbReference>
<keyword evidence="7" id="KW-1185">Reference proteome</keyword>
<evidence type="ECO:0000313" key="6">
    <source>
        <dbReference type="EMBL" id="SEO97195.1"/>
    </source>
</evidence>
<dbReference type="GO" id="GO:0044027">
    <property type="term" value="P:negative regulation of gene expression via chromosomal CpG island methylation"/>
    <property type="evidence" value="ECO:0007669"/>
    <property type="project" value="TreeGrafter"/>
</dbReference>
<dbReference type="Proteomes" id="UP000198775">
    <property type="component" value="Unassembled WGS sequence"/>
</dbReference>
<evidence type="ECO:0000313" key="7">
    <source>
        <dbReference type="Proteomes" id="UP000198775"/>
    </source>
</evidence>
<dbReference type="OrthoDB" id="5033at2157"/>
<evidence type="ECO:0000256" key="2">
    <source>
        <dbReference type="ARBA" id="ARBA00022603"/>
    </source>
</evidence>
<evidence type="ECO:0000256" key="4">
    <source>
        <dbReference type="ARBA" id="ARBA00022691"/>
    </source>
</evidence>
<dbReference type="EC" id="2.1.1.37" evidence="1"/>
<dbReference type="GO" id="GO:0032259">
    <property type="term" value="P:methylation"/>
    <property type="evidence" value="ECO:0007669"/>
    <property type="project" value="UniProtKB-KW"/>
</dbReference>
<keyword evidence="3 6" id="KW-0808">Transferase</keyword>
<feature type="compositionally biased region" description="Basic and acidic residues" evidence="5">
    <location>
        <begin position="213"/>
        <end position="224"/>
    </location>
</feature>
<dbReference type="GO" id="GO:0003677">
    <property type="term" value="F:DNA binding"/>
    <property type="evidence" value="ECO:0007669"/>
    <property type="project" value="TreeGrafter"/>
</dbReference>
<gene>
    <name evidence="6" type="ORF">SAMN05216388_102523</name>
</gene>
<evidence type="ECO:0000256" key="3">
    <source>
        <dbReference type="ARBA" id="ARBA00022679"/>
    </source>
</evidence>
<dbReference type="PRINTS" id="PR00105">
    <property type="entry name" value="C5METTRFRASE"/>
</dbReference>
<dbReference type="PANTHER" id="PTHR10629:SF52">
    <property type="entry name" value="DNA (CYTOSINE-5)-METHYLTRANSFERASE 1"/>
    <property type="match status" value="1"/>
</dbReference>
<dbReference type="AlphaFoldDB" id="A0A1H8U250"/>